<evidence type="ECO:0000313" key="2">
    <source>
        <dbReference type="EMBL" id="TFY60006.1"/>
    </source>
</evidence>
<organism evidence="2 3">
    <name type="scientific">Dentipellis fragilis</name>
    <dbReference type="NCBI Taxonomy" id="205917"/>
    <lineage>
        <taxon>Eukaryota</taxon>
        <taxon>Fungi</taxon>
        <taxon>Dikarya</taxon>
        <taxon>Basidiomycota</taxon>
        <taxon>Agaricomycotina</taxon>
        <taxon>Agaricomycetes</taxon>
        <taxon>Russulales</taxon>
        <taxon>Hericiaceae</taxon>
        <taxon>Dentipellis</taxon>
    </lineage>
</organism>
<comment type="caution">
    <text evidence="2">The sequence shown here is derived from an EMBL/GenBank/DDBJ whole genome shotgun (WGS) entry which is preliminary data.</text>
</comment>
<sequence>MPVAPVDDKGTVLFYTDTGPLEGKYLTIVLVHGTAIHGGIFARMLPHAAASNLRLIVVNRRDYPGSTRLTNKDLQALASPDVETRAEYFRRRALEFGEFLAWYVQNEKIPPYTITDDGKPEGGIVLFGWSSATTSILGLLAFPERVPEKTREILEPYFRAMCLYDTPRWGYGIPDPQGFYHPLKDTSRPVAERAVIFQSWVSGYYAHPDIHSGDVSTLTQQSLKEPLPSMDAMTPEEKDGVSQKDAAERSETLVINMSPPTFHAQIQRALEEDTAWLWPRCKIKTLWCQQSLWEMVSANWEINKLYKAKKEKGEKVRVLESTPLPGANHFFHWDKPDLACQLFASTL</sequence>
<keyword evidence="3" id="KW-1185">Reference proteome</keyword>
<dbReference type="OrthoDB" id="3466517at2759"/>
<feature type="compositionally biased region" description="Basic and acidic residues" evidence="1">
    <location>
        <begin position="235"/>
        <end position="247"/>
    </location>
</feature>
<dbReference type="EMBL" id="SEOQ01000587">
    <property type="protein sequence ID" value="TFY60006.1"/>
    <property type="molecule type" value="Genomic_DNA"/>
</dbReference>
<evidence type="ECO:0000256" key="1">
    <source>
        <dbReference type="SAM" id="MobiDB-lite"/>
    </source>
</evidence>
<dbReference type="Proteomes" id="UP000298327">
    <property type="component" value="Unassembled WGS sequence"/>
</dbReference>
<dbReference type="AlphaFoldDB" id="A0A4Y9YBR8"/>
<protein>
    <submittedName>
        <fullName evidence="2">Uncharacterized protein</fullName>
    </submittedName>
</protein>
<dbReference type="Gene3D" id="3.40.50.1820">
    <property type="entry name" value="alpha/beta hydrolase"/>
    <property type="match status" value="1"/>
</dbReference>
<dbReference type="InterPro" id="IPR029058">
    <property type="entry name" value="AB_hydrolase_fold"/>
</dbReference>
<reference evidence="2 3" key="1">
    <citation type="submission" date="2019-02" db="EMBL/GenBank/DDBJ databases">
        <title>Genome sequencing of the rare red list fungi Dentipellis fragilis.</title>
        <authorList>
            <person name="Buettner E."/>
            <person name="Kellner H."/>
        </authorList>
    </citation>
    <scope>NUCLEOTIDE SEQUENCE [LARGE SCALE GENOMIC DNA]</scope>
    <source>
        <strain evidence="2 3">DSM 105465</strain>
    </source>
</reference>
<feature type="region of interest" description="Disordered" evidence="1">
    <location>
        <begin position="226"/>
        <end position="247"/>
    </location>
</feature>
<evidence type="ECO:0000313" key="3">
    <source>
        <dbReference type="Proteomes" id="UP000298327"/>
    </source>
</evidence>
<gene>
    <name evidence="2" type="ORF">EVG20_g7579</name>
</gene>
<accession>A0A4Y9YBR8</accession>
<name>A0A4Y9YBR8_9AGAM</name>
<proteinExistence type="predicted"/>
<dbReference type="SUPFAM" id="SSF53474">
    <property type="entry name" value="alpha/beta-Hydrolases"/>
    <property type="match status" value="1"/>
</dbReference>